<dbReference type="GeneID" id="73327964"/>
<feature type="region of interest" description="Disordered" evidence="1">
    <location>
        <begin position="1"/>
        <end position="94"/>
    </location>
</feature>
<reference evidence="2 3" key="1">
    <citation type="submission" date="2022-03" db="EMBL/GenBank/DDBJ databases">
        <title>Genome data of Colletotrichum spp.</title>
        <authorList>
            <person name="Utami Y.D."/>
            <person name="Hiruma K."/>
        </authorList>
    </citation>
    <scope>NUCLEOTIDE SEQUENCE [LARGE SCALE GENOMIC DNA]</scope>
    <source>
        <strain evidence="2 3">MAFF 239500</strain>
    </source>
</reference>
<dbReference type="EMBL" id="BQXU01000018">
    <property type="protein sequence ID" value="GKT46981.1"/>
    <property type="molecule type" value="Genomic_DNA"/>
</dbReference>
<gene>
    <name evidence="2" type="ORF">ColSpa_07162</name>
</gene>
<evidence type="ECO:0000313" key="2">
    <source>
        <dbReference type="EMBL" id="GKT46981.1"/>
    </source>
</evidence>
<dbReference type="AlphaFoldDB" id="A0AA37LER7"/>
<proteinExistence type="predicted"/>
<name>A0AA37LER7_9PEZI</name>
<feature type="compositionally biased region" description="Polar residues" evidence="1">
    <location>
        <begin position="1"/>
        <end position="10"/>
    </location>
</feature>
<dbReference type="RefSeq" id="XP_049129331.1">
    <property type="nucleotide sequence ID" value="XM_049273374.1"/>
</dbReference>
<dbReference type="Proteomes" id="UP001055115">
    <property type="component" value="Unassembled WGS sequence"/>
</dbReference>
<organism evidence="2 3">
    <name type="scientific">Colletotrichum spaethianum</name>
    <dbReference type="NCBI Taxonomy" id="700344"/>
    <lineage>
        <taxon>Eukaryota</taxon>
        <taxon>Fungi</taxon>
        <taxon>Dikarya</taxon>
        <taxon>Ascomycota</taxon>
        <taxon>Pezizomycotina</taxon>
        <taxon>Sordariomycetes</taxon>
        <taxon>Hypocreomycetidae</taxon>
        <taxon>Glomerellales</taxon>
        <taxon>Glomerellaceae</taxon>
        <taxon>Colletotrichum</taxon>
        <taxon>Colletotrichum spaethianum species complex</taxon>
    </lineage>
</organism>
<sequence>MAPTQNNASKASKVKTPQAGIQKPSRGAQNKKSGPRTTRKTATESSVPAVTPSNASDLQEGEGRWVWTENPPTKDQTALNGRQKGRSLVQWNRK</sequence>
<feature type="compositionally biased region" description="Polar residues" evidence="1">
    <location>
        <begin position="70"/>
        <end position="80"/>
    </location>
</feature>
<protein>
    <submittedName>
        <fullName evidence="2">Uncharacterized protein</fullName>
    </submittedName>
</protein>
<evidence type="ECO:0000256" key="1">
    <source>
        <dbReference type="SAM" id="MobiDB-lite"/>
    </source>
</evidence>
<feature type="compositionally biased region" description="Polar residues" evidence="1">
    <location>
        <begin position="43"/>
        <end position="57"/>
    </location>
</feature>
<comment type="caution">
    <text evidence="2">The sequence shown here is derived from an EMBL/GenBank/DDBJ whole genome shotgun (WGS) entry which is preliminary data.</text>
</comment>
<accession>A0AA37LER7</accession>
<evidence type="ECO:0000313" key="3">
    <source>
        <dbReference type="Proteomes" id="UP001055115"/>
    </source>
</evidence>
<keyword evidence="3" id="KW-1185">Reference proteome</keyword>